<organism evidence="11 12">
    <name type="scientific">Candidatus Iainarchaeum sp</name>
    <dbReference type="NCBI Taxonomy" id="3101447"/>
    <lineage>
        <taxon>Archaea</taxon>
        <taxon>Candidatus Iainarchaeota</taxon>
        <taxon>Candidatus Iainarchaeia</taxon>
        <taxon>Candidatus Iainarchaeales</taxon>
        <taxon>Candidatus Iainarchaeaceae</taxon>
        <taxon>Candidatus Iainarchaeum</taxon>
    </lineage>
</organism>
<comment type="caution">
    <text evidence="11">The sequence shown here is derived from an EMBL/GenBank/DDBJ whole genome shotgun (WGS) entry which is preliminary data.</text>
</comment>
<dbReference type="FunFam" id="3.30.1440.10:FF:000002">
    <property type="entry name" value="60S ribosomal protein L11"/>
    <property type="match status" value="1"/>
</dbReference>
<keyword evidence="2 7" id="KW-0820">tRNA-binding</keyword>
<dbReference type="InterPro" id="IPR031309">
    <property type="entry name" value="Ribosomal_uL5_C"/>
</dbReference>
<dbReference type="Pfam" id="PF00673">
    <property type="entry name" value="Ribosomal_L5_C"/>
    <property type="match status" value="1"/>
</dbReference>
<dbReference type="AlphaFoldDB" id="A0A8T4LBJ5"/>
<dbReference type="Gene3D" id="3.30.1440.10">
    <property type="match status" value="1"/>
</dbReference>
<evidence type="ECO:0000256" key="7">
    <source>
        <dbReference type="HAMAP-Rule" id="MF_01333"/>
    </source>
</evidence>
<comment type="similarity">
    <text evidence="1 7 8">Belongs to the universal ribosomal protein uL5 family.</text>
</comment>
<dbReference type="HAMAP" id="MF_01333_A">
    <property type="entry name" value="Ribosomal_uL5_A"/>
    <property type="match status" value="1"/>
</dbReference>
<dbReference type="InterPro" id="IPR002132">
    <property type="entry name" value="Ribosomal_uL5"/>
</dbReference>
<dbReference type="SUPFAM" id="SSF55282">
    <property type="entry name" value="RL5-like"/>
    <property type="match status" value="1"/>
</dbReference>
<dbReference type="GO" id="GO:0019843">
    <property type="term" value="F:rRNA binding"/>
    <property type="evidence" value="ECO:0007669"/>
    <property type="project" value="UniProtKB-UniRule"/>
</dbReference>
<dbReference type="PIRSF" id="PIRSF002161">
    <property type="entry name" value="Ribosomal_L5"/>
    <property type="match status" value="1"/>
</dbReference>
<sequence length="173" mass="19401">MMAEENKMREIRVAKVTVNMGVGQPGEGLKNAQTILEMITGTKSVQTQAKVRLPTWNIRPGLPIGAKTTLRKQKAQDFLKRAFLAKSNTLKKKNFDKMGNFGFGIREHIDLQGIKYDPKMGIRGFDVLVSLERPGYRVSKRKLGKGTIGRTHVITRDEGIAFVEKKFGVKVND</sequence>
<comment type="subunit">
    <text evidence="7">Part of the 50S ribosomal subunit; contacts the 5S rRNA and probably tRNA. Forms a bridge to the 30S subunit in the 70S ribosome.</text>
</comment>
<evidence type="ECO:0000256" key="3">
    <source>
        <dbReference type="ARBA" id="ARBA00022730"/>
    </source>
</evidence>
<evidence type="ECO:0000256" key="4">
    <source>
        <dbReference type="ARBA" id="ARBA00022884"/>
    </source>
</evidence>
<keyword evidence="6 7" id="KW-0687">Ribonucleoprotein</keyword>
<dbReference type="GO" id="GO:0000049">
    <property type="term" value="F:tRNA binding"/>
    <property type="evidence" value="ECO:0007669"/>
    <property type="project" value="UniProtKB-UniRule"/>
</dbReference>
<evidence type="ECO:0000259" key="10">
    <source>
        <dbReference type="Pfam" id="PF00673"/>
    </source>
</evidence>
<dbReference type="GO" id="GO:1990904">
    <property type="term" value="C:ribonucleoprotein complex"/>
    <property type="evidence" value="ECO:0007669"/>
    <property type="project" value="UniProtKB-KW"/>
</dbReference>
<name>A0A8T4LBJ5_9ARCH</name>
<comment type="function">
    <text evidence="7">This is 1 of the proteins that bind and probably mediate the attachment of the 5S RNA into the large ribosomal subunit, where it forms part of the central protuberance. In the 70S ribosome it contacts protein S13 of the 30S subunit (bridge B1b), connecting the 2 subunits; this bridge is implicated in subunit movement. May contact the P site tRNA; the 5S rRNA and some of its associated proteins might help stabilize positioning of ribosome-bound tRNAs.</text>
</comment>
<dbReference type="GO" id="GO:0003735">
    <property type="term" value="F:structural constituent of ribosome"/>
    <property type="evidence" value="ECO:0007669"/>
    <property type="project" value="InterPro"/>
</dbReference>
<dbReference type="NCBIfam" id="NF003258">
    <property type="entry name" value="PRK04219.1"/>
    <property type="match status" value="1"/>
</dbReference>
<feature type="domain" description="Large ribosomal subunit protein uL5 N-terminal" evidence="9">
    <location>
        <begin position="6"/>
        <end position="59"/>
    </location>
</feature>
<reference evidence="11" key="2">
    <citation type="submission" date="2021-05" db="EMBL/GenBank/DDBJ databases">
        <title>Protein family content uncovers lineage relationships and bacterial pathway maintenance mechanisms in DPANN archaea.</title>
        <authorList>
            <person name="Castelle C.J."/>
            <person name="Meheust R."/>
            <person name="Jaffe A.L."/>
            <person name="Seitz K."/>
            <person name="Gong X."/>
            <person name="Baker B.J."/>
            <person name="Banfield J.F."/>
        </authorList>
    </citation>
    <scope>NUCLEOTIDE SEQUENCE</scope>
    <source>
        <strain evidence="11">RIFCSPLOWO2_01_FULL_AR10_48_17</strain>
    </source>
</reference>
<evidence type="ECO:0000259" key="9">
    <source>
        <dbReference type="Pfam" id="PF00281"/>
    </source>
</evidence>
<feature type="domain" description="Large ribosomal subunit protein uL5 C-terminal" evidence="10">
    <location>
        <begin position="63"/>
        <end position="150"/>
    </location>
</feature>
<evidence type="ECO:0000313" key="11">
    <source>
        <dbReference type="EMBL" id="MBS3062090.1"/>
    </source>
</evidence>
<dbReference type="GO" id="GO:0005840">
    <property type="term" value="C:ribosome"/>
    <property type="evidence" value="ECO:0007669"/>
    <property type="project" value="UniProtKB-KW"/>
</dbReference>
<keyword evidence="4 7" id="KW-0694">RNA-binding</keyword>
<evidence type="ECO:0000256" key="6">
    <source>
        <dbReference type="ARBA" id="ARBA00023274"/>
    </source>
</evidence>
<dbReference type="EMBL" id="JAGVWC010000012">
    <property type="protein sequence ID" value="MBS3062090.1"/>
    <property type="molecule type" value="Genomic_DNA"/>
</dbReference>
<dbReference type="PANTHER" id="PTHR11994">
    <property type="entry name" value="60S RIBOSOMAL PROTEIN L11-RELATED"/>
    <property type="match status" value="1"/>
</dbReference>
<protein>
    <recommendedName>
        <fullName evidence="7">Large ribosomal subunit protein uL5</fullName>
    </recommendedName>
</protein>
<dbReference type="InterPro" id="IPR022804">
    <property type="entry name" value="Ribosomal_uL5_arc"/>
</dbReference>
<dbReference type="Proteomes" id="UP000675968">
    <property type="component" value="Unassembled WGS sequence"/>
</dbReference>
<accession>A0A8T4LBJ5</accession>
<dbReference type="Pfam" id="PF00281">
    <property type="entry name" value="Ribosomal_L5"/>
    <property type="match status" value="1"/>
</dbReference>
<gene>
    <name evidence="7" type="primary">rpl5</name>
    <name evidence="11" type="ORF">J4215_05905</name>
</gene>
<evidence type="ECO:0000256" key="1">
    <source>
        <dbReference type="ARBA" id="ARBA00008553"/>
    </source>
</evidence>
<dbReference type="InterPro" id="IPR031310">
    <property type="entry name" value="Ribosomal_uL5_N"/>
</dbReference>
<keyword evidence="5 7" id="KW-0689">Ribosomal protein</keyword>
<evidence type="ECO:0000313" key="12">
    <source>
        <dbReference type="Proteomes" id="UP000675968"/>
    </source>
</evidence>
<proteinExistence type="inferred from homology"/>
<evidence type="ECO:0000256" key="2">
    <source>
        <dbReference type="ARBA" id="ARBA00022555"/>
    </source>
</evidence>
<keyword evidence="3 7" id="KW-0699">rRNA-binding</keyword>
<evidence type="ECO:0000256" key="8">
    <source>
        <dbReference type="RuleBase" id="RU003930"/>
    </source>
</evidence>
<evidence type="ECO:0000256" key="5">
    <source>
        <dbReference type="ARBA" id="ARBA00022980"/>
    </source>
</evidence>
<reference evidence="11" key="1">
    <citation type="submission" date="2021-03" db="EMBL/GenBank/DDBJ databases">
        <authorList>
            <person name="Jaffe A."/>
        </authorList>
    </citation>
    <scope>NUCLEOTIDE SEQUENCE</scope>
    <source>
        <strain evidence="11">RIFCSPLOWO2_01_FULL_AR10_48_17</strain>
    </source>
</reference>
<dbReference type="InterPro" id="IPR057266">
    <property type="entry name" value="Ribosomal_uL5_euk/arc-type"/>
</dbReference>
<dbReference type="InterPro" id="IPR022803">
    <property type="entry name" value="Ribosomal_uL5_dom_sf"/>
</dbReference>
<dbReference type="GO" id="GO:0006412">
    <property type="term" value="P:translation"/>
    <property type="evidence" value="ECO:0007669"/>
    <property type="project" value="UniProtKB-UniRule"/>
</dbReference>